<sequence>MGKITTKSDAKSQSEEFKKLARELECDEDEARWDERLKKVAKPHDKRESS</sequence>
<evidence type="ECO:0008006" key="3">
    <source>
        <dbReference type="Google" id="ProtNLM"/>
    </source>
</evidence>
<accession>A0ABT1XMZ2</accession>
<dbReference type="RefSeq" id="WP_257594783.1">
    <property type="nucleotide sequence ID" value="NZ_JANKHH010000003.1"/>
</dbReference>
<gene>
    <name evidence="1" type="ORF">NSO95_03570</name>
</gene>
<keyword evidence="2" id="KW-1185">Reference proteome</keyword>
<dbReference type="EMBL" id="JANKHH010000003">
    <property type="protein sequence ID" value="MCR2833013.1"/>
    <property type="molecule type" value="Genomic_DNA"/>
</dbReference>
<comment type="caution">
    <text evidence="1">The sequence shown here is derived from an EMBL/GenBank/DDBJ whole genome shotgun (WGS) entry which is preliminary data.</text>
</comment>
<protein>
    <recommendedName>
        <fullName evidence="3">YfhD family protein</fullName>
    </recommendedName>
</protein>
<proteinExistence type="predicted"/>
<name>A0ABT1XMZ2_9SPHN</name>
<evidence type="ECO:0000313" key="2">
    <source>
        <dbReference type="Proteomes" id="UP001206067"/>
    </source>
</evidence>
<reference evidence="1 2" key="1">
    <citation type="submission" date="2022-08" db="EMBL/GenBank/DDBJ databases">
        <title>Polyphasic taxonomy analysis of Qipengyuania sp.RS5-5.</title>
        <authorList>
            <person name="Xamxidin M."/>
            <person name="Wu M."/>
        </authorList>
    </citation>
    <scope>NUCLEOTIDE SEQUENCE [LARGE SCALE GENOMIC DNA]</scope>
    <source>
        <strain evidence="1 2">RS5-5</strain>
    </source>
</reference>
<dbReference type="Proteomes" id="UP001206067">
    <property type="component" value="Unassembled WGS sequence"/>
</dbReference>
<evidence type="ECO:0000313" key="1">
    <source>
        <dbReference type="EMBL" id="MCR2833013.1"/>
    </source>
</evidence>
<organism evidence="1 2">
    <name type="scientific">Parerythrobacter lacustris</name>
    <dbReference type="NCBI Taxonomy" id="2969984"/>
    <lineage>
        <taxon>Bacteria</taxon>
        <taxon>Pseudomonadati</taxon>
        <taxon>Pseudomonadota</taxon>
        <taxon>Alphaproteobacteria</taxon>
        <taxon>Sphingomonadales</taxon>
        <taxon>Erythrobacteraceae</taxon>
        <taxon>Parerythrobacter</taxon>
    </lineage>
</organism>